<sequence length="404" mass="45502">MAAEIIKTTPGVDAVRKPVLVNKLEGCSDDINMAVVISGEDGVISVSDDRTVRVWLKRDSGQYWPSVCHYMPAGATALDYNPETHRLFIGLENGTISEFTLADDFNRITHKKDYLAHQSRVSSVIFALNCEWVLSCGRDKYFQWHCSETGHRLGGHLITAWCTSLQFDSQSKHVFIGDYSGHVTMLKVGDDGCQVITTLKGHNGSIRTLAWDPERRLLFSGSFDQSIIVWDIGSQQGTAFELQGHHNKVTALSYASVSKQLISGSEDASLVFWNMDTKRQETPDWAESDTCQRCSRPFFWNIKAMYDQKTIGIRQHHCRKCGKAVCDKCSNNRTTIPIMGYEFDVRVCDDCHTLVTDADRAPMATFHDSRHNIVHMSLDETRSCLLTVGTDRIIKLWDVSSLLH</sequence>
<dbReference type="PANTHER" id="PTHR46189:SF1">
    <property type="entry name" value="LD41958P"/>
    <property type="match status" value="1"/>
</dbReference>
<dbReference type="eggNOG" id="KOG1409">
    <property type="taxonomic scope" value="Eukaryota"/>
</dbReference>
<dbReference type="GO" id="GO:0005769">
    <property type="term" value="C:early endosome"/>
    <property type="evidence" value="ECO:0007669"/>
    <property type="project" value="UniProtKB-SubCell"/>
</dbReference>
<dbReference type="InterPro" id="IPR042234">
    <property type="entry name" value="WDFY1/WDFY2"/>
</dbReference>
<keyword evidence="2 9" id="KW-0853">WD repeat</keyword>
<dbReference type="InterPro" id="IPR036322">
    <property type="entry name" value="WD40_repeat_dom_sf"/>
</dbReference>
<dbReference type="OMA" id="EIRCLRW"/>
<evidence type="ECO:0000256" key="8">
    <source>
        <dbReference type="PROSITE-ProRule" id="PRU00091"/>
    </source>
</evidence>
<keyword evidence="3" id="KW-0479">Metal-binding</keyword>
<dbReference type="EnsemblMetazoa" id="SMAR008630-RA">
    <property type="protein sequence ID" value="SMAR008630-PA"/>
    <property type="gene ID" value="SMAR008630"/>
</dbReference>
<dbReference type="CDD" id="cd15718">
    <property type="entry name" value="FYVE_WDFY1_like"/>
    <property type="match status" value="1"/>
</dbReference>
<dbReference type="Gene3D" id="3.30.40.10">
    <property type="entry name" value="Zinc/RING finger domain, C3HC4 (zinc finger)"/>
    <property type="match status" value="1"/>
</dbReference>
<evidence type="ECO:0000256" key="4">
    <source>
        <dbReference type="ARBA" id="ARBA00022737"/>
    </source>
</evidence>
<dbReference type="PRINTS" id="PR00320">
    <property type="entry name" value="GPROTEINBRPT"/>
</dbReference>
<dbReference type="Gene3D" id="2.130.10.10">
    <property type="entry name" value="YVTN repeat-like/Quinoprotein amine dehydrogenase"/>
    <property type="match status" value="2"/>
</dbReference>
<dbReference type="EMBL" id="JH431849">
    <property type="status" value="NOT_ANNOTATED_CDS"/>
    <property type="molecule type" value="Genomic_DNA"/>
</dbReference>
<keyword evidence="6 8" id="KW-0863">Zinc-finger</keyword>
<dbReference type="Pfam" id="PF00400">
    <property type="entry name" value="WD40"/>
    <property type="match status" value="4"/>
</dbReference>
<evidence type="ECO:0000256" key="5">
    <source>
        <dbReference type="ARBA" id="ARBA00022753"/>
    </source>
</evidence>
<dbReference type="PROSITE" id="PS00678">
    <property type="entry name" value="WD_REPEATS_1"/>
    <property type="match status" value="3"/>
</dbReference>
<dbReference type="PANTHER" id="PTHR46189">
    <property type="entry name" value="LD41958P"/>
    <property type="match status" value="1"/>
</dbReference>
<feature type="repeat" description="WD" evidence="9">
    <location>
        <begin position="366"/>
        <end position="404"/>
    </location>
</feature>
<proteinExistence type="predicted"/>
<dbReference type="PROSITE" id="PS50178">
    <property type="entry name" value="ZF_FYVE"/>
    <property type="match status" value="1"/>
</dbReference>
<reference evidence="12" key="1">
    <citation type="submission" date="2011-05" db="EMBL/GenBank/DDBJ databases">
        <authorList>
            <person name="Richards S.R."/>
            <person name="Qu J."/>
            <person name="Jiang H."/>
            <person name="Jhangiani S.N."/>
            <person name="Agravi P."/>
            <person name="Goodspeed R."/>
            <person name="Gross S."/>
            <person name="Mandapat C."/>
            <person name="Jackson L."/>
            <person name="Mathew T."/>
            <person name="Pu L."/>
            <person name="Thornton R."/>
            <person name="Saada N."/>
            <person name="Wilczek-Boney K.B."/>
            <person name="Lee S."/>
            <person name="Kovar C."/>
            <person name="Wu Y."/>
            <person name="Scherer S.E."/>
            <person name="Worley K.C."/>
            <person name="Muzny D.M."/>
            <person name="Gibbs R."/>
        </authorList>
    </citation>
    <scope>NUCLEOTIDE SEQUENCE</scope>
    <source>
        <strain evidence="12">Brora</strain>
    </source>
</reference>
<evidence type="ECO:0000313" key="11">
    <source>
        <dbReference type="EnsemblMetazoa" id="SMAR008630-PA"/>
    </source>
</evidence>
<keyword evidence="5" id="KW-0967">Endosome</keyword>
<keyword evidence="12" id="KW-1185">Reference proteome</keyword>
<evidence type="ECO:0000256" key="9">
    <source>
        <dbReference type="PROSITE-ProRule" id="PRU00221"/>
    </source>
</evidence>
<evidence type="ECO:0000256" key="1">
    <source>
        <dbReference type="ARBA" id="ARBA00004412"/>
    </source>
</evidence>
<dbReference type="Proteomes" id="UP000014500">
    <property type="component" value="Unassembled WGS sequence"/>
</dbReference>
<evidence type="ECO:0000256" key="7">
    <source>
        <dbReference type="ARBA" id="ARBA00022833"/>
    </source>
</evidence>
<dbReference type="SUPFAM" id="SSF57903">
    <property type="entry name" value="FYVE/PHD zinc finger"/>
    <property type="match status" value="1"/>
</dbReference>
<dbReference type="Pfam" id="PF01363">
    <property type="entry name" value="FYVE"/>
    <property type="match status" value="1"/>
</dbReference>
<dbReference type="PROSITE" id="PS50082">
    <property type="entry name" value="WD_REPEATS_2"/>
    <property type="match status" value="3"/>
</dbReference>
<protein>
    <recommendedName>
        <fullName evidence="10">FYVE-type domain-containing protein</fullName>
    </recommendedName>
</protein>
<dbReference type="InterPro" id="IPR013083">
    <property type="entry name" value="Znf_RING/FYVE/PHD"/>
</dbReference>
<dbReference type="InterPro" id="IPR001680">
    <property type="entry name" value="WD40_rpt"/>
</dbReference>
<dbReference type="SUPFAM" id="SSF50978">
    <property type="entry name" value="WD40 repeat-like"/>
    <property type="match status" value="1"/>
</dbReference>
<evidence type="ECO:0000259" key="10">
    <source>
        <dbReference type="PROSITE" id="PS50178"/>
    </source>
</evidence>
<reference evidence="11" key="2">
    <citation type="submission" date="2015-02" db="UniProtKB">
        <authorList>
            <consortium name="EnsemblMetazoa"/>
        </authorList>
    </citation>
    <scope>IDENTIFICATION</scope>
</reference>
<comment type="subcellular location">
    <subcellularLocation>
        <location evidence="1">Early endosome</location>
    </subcellularLocation>
</comment>
<dbReference type="SMART" id="SM00320">
    <property type="entry name" value="WD40"/>
    <property type="match status" value="6"/>
</dbReference>
<feature type="repeat" description="WD" evidence="9">
    <location>
        <begin position="242"/>
        <end position="283"/>
    </location>
</feature>
<dbReference type="InterPro" id="IPR019775">
    <property type="entry name" value="WD40_repeat_CS"/>
</dbReference>
<dbReference type="InterPro" id="IPR000306">
    <property type="entry name" value="Znf_FYVE"/>
</dbReference>
<dbReference type="GO" id="GO:0008270">
    <property type="term" value="F:zinc ion binding"/>
    <property type="evidence" value="ECO:0007669"/>
    <property type="project" value="UniProtKB-KW"/>
</dbReference>
<evidence type="ECO:0000256" key="2">
    <source>
        <dbReference type="ARBA" id="ARBA00022574"/>
    </source>
</evidence>
<dbReference type="InterPro" id="IPR017455">
    <property type="entry name" value="Znf_FYVE-rel"/>
</dbReference>
<evidence type="ECO:0000313" key="12">
    <source>
        <dbReference type="Proteomes" id="UP000014500"/>
    </source>
</evidence>
<keyword evidence="7" id="KW-0862">Zinc</keyword>
<dbReference type="PROSITE" id="PS50294">
    <property type="entry name" value="WD_REPEATS_REGION"/>
    <property type="match status" value="3"/>
</dbReference>
<accession>T1J4T5</accession>
<dbReference type="PhylomeDB" id="T1J4T5"/>
<evidence type="ECO:0000256" key="3">
    <source>
        <dbReference type="ARBA" id="ARBA00022723"/>
    </source>
</evidence>
<keyword evidence="4" id="KW-0677">Repeat</keyword>
<dbReference type="SMART" id="SM00064">
    <property type="entry name" value="FYVE"/>
    <property type="match status" value="1"/>
</dbReference>
<dbReference type="HOGENOM" id="CLU_046919_0_0_1"/>
<organism evidence="11 12">
    <name type="scientific">Strigamia maritima</name>
    <name type="common">European centipede</name>
    <name type="synonym">Geophilus maritimus</name>
    <dbReference type="NCBI Taxonomy" id="126957"/>
    <lineage>
        <taxon>Eukaryota</taxon>
        <taxon>Metazoa</taxon>
        <taxon>Ecdysozoa</taxon>
        <taxon>Arthropoda</taxon>
        <taxon>Myriapoda</taxon>
        <taxon>Chilopoda</taxon>
        <taxon>Pleurostigmophora</taxon>
        <taxon>Geophilomorpha</taxon>
        <taxon>Linotaeniidae</taxon>
        <taxon>Strigamia</taxon>
    </lineage>
</organism>
<evidence type="ECO:0000256" key="6">
    <source>
        <dbReference type="ARBA" id="ARBA00022771"/>
    </source>
</evidence>
<dbReference type="AlphaFoldDB" id="T1J4T5"/>
<dbReference type="FunFam" id="3.30.40.10:FF:000105">
    <property type="entry name" value="WD repeat and FYVE domain-containing protein 2"/>
    <property type="match status" value="1"/>
</dbReference>
<name>T1J4T5_STRMM</name>
<dbReference type="STRING" id="126957.T1J4T5"/>
<dbReference type="InterPro" id="IPR011011">
    <property type="entry name" value="Znf_FYVE_PHD"/>
</dbReference>
<dbReference type="InterPro" id="IPR015943">
    <property type="entry name" value="WD40/YVTN_repeat-like_dom_sf"/>
</dbReference>
<feature type="domain" description="FYVE-type" evidence="10">
    <location>
        <begin position="285"/>
        <end position="356"/>
    </location>
</feature>
<dbReference type="InterPro" id="IPR020472">
    <property type="entry name" value="WD40_PAC1"/>
</dbReference>
<feature type="repeat" description="WD" evidence="9">
    <location>
        <begin position="199"/>
        <end position="240"/>
    </location>
</feature>